<dbReference type="RefSeq" id="WP_093754158.1">
    <property type="nucleotide sequence ID" value="NZ_FNNG01000012.1"/>
</dbReference>
<dbReference type="InterPro" id="IPR053959">
    <property type="entry name" value="YvlB/LiaX_N"/>
</dbReference>
<proteinExistence type="predicted"/>
<dbReference type="Proteomes" id="UP000198828">
    <property type="component" value="Unassembled WGS sequence"/>
</dbReference>
<organism evidence="2 3">
    <name type="scientific">Tepidimicrobium xylanilyticum</name>
    <dbReference type="NCBI Taxonomy" id="1123352"/>
    <lineage>
        <taxon>Bacteria</taxon>
        <taxon>Bacillati</taxon>
        <taxon>Bacillota</taxon>
        <taxon>Tissierellia</taxon>
        <taxon>Tissierellales</taxon>
        <taxon>Tepidimicrobiaceae</taxon>
        <taxon>Tepidimicrobium</taxon>
    </lineage>
</organism>
<evidence type="ECO:0000259" key="1">
    <source>
        <dbReference type="Pfam" id="PF22746"/>
    </source>
</evidence>
<gene>
    <name evidence="2" type="ORF">SAMN05660923_02486</name>
</gene>
<feature type="domain" description="YvlB/LiaX N-terminal" evidence="1">
    <location>
        <begin position="6"/>
        <end position="36"/>
    </location>
</feature>
<protein>
    <submittedName>
        <fullName evidence="2">Intein N-terminal splicing region</fullName>
    </submittedName>
</protein>
<accession>A0A1H3CHU7</accession>
<name>A0A1H3CHU7_9FIRM</name>
<keyword evidence="3" id="KW-1185">Reference proteome</keyword>
<reference evidence="2 3" key="1">
    <citation type="submission" date="2016-10" db="EMBL/GenBank/DDBJ databases">
        <authorList>
            <person name="de Groot N.N."/>
        </authorList>
    </citation>
    <scope>NUCLEOTIDE SEQUENCE [LARGE SCALE GENOMIC DNA]</scope>
    <source>
        <strain evidence="2 3">DSM 23310</strain>
    </source>
</reference>
<dbReference type="EMBL" id="FNNG01000012">
    <property type="protein sequence ID" value="SDX53059.1"/>
    <property type="molecule type" value="Genomic_DNA"/>
</dbReference>
<evidence type="ECO:0000313" key="3">
    <source>
        <dbReference type="Proteomes" id="UP000198828"/>
    </source>
</evidence>
<dbReference type="OrthoDB" id="9808584at2"/>
<sequence>MVNFKEEKLQILKMIEEGKITSEEGIELLEAINETKANYIESQQSKWIKIRVFEPNNNTKVNVTIPVALLDAGIKLAGKVAPNFVPELKESGFNEKDLKELFETIKNGASGKLVDIETENGEKVEIVVE</sequence>
<dbReference type="Pfam" id="PF22746">
    <property type="entry name" value="SHOCT-like_DUF2089-C"/>
    <property type="match status" value="1"/>
</dbReference>
<dbReference type="AlphaFoldDB" id="A0A1H3CHU7"/>
<evidence type="ECO:0000313" key="2">
    <source>
        <dbReference type="EMBL" id="SDX53059.1"/>
    </source>
</evidence>